<comment type="caution">
    <text evidence="1">The sequence shown here is derived from an EMBL/GenBank/DDBJ whole genome shotgun (WGS) entry which is preliminary data.</text>
</comment>
<protein>
    <recommendedName>
        <fullName evidence="3">Roadblock/LAMTOR2 domain-containing protein</fullName>
    </recommendedName>
</protein>
<dbReference type="AlphaFoldDB" id="A0A1T2LDD1"/>
<accession>A0A1T2LDD1</accession>
<evidence type="ECO:0008006" key="3">
    <source>
        <dbReference type="Google" id="ProtNLM"/>
    </source>
</evidence>
<dbReference type="InterPro" id="IPR018685">
    <property type="entry name" value="DUF2173"/>
</dbReference>
<dbReference type="Proteomes" id="UP000190198">
    <property type="component" value="Unassembled WGS sequence"/>
</dbReference>
<sequence>MITMNKLMSLNGAIAAFRFSDQGELEEHLIGGGANINEDALDLLDLLAHVCQANLSIATMQARGWEKVSGQGGFYPVEGFTVIGLEWSAVAQGNYGVVLKNEGADYQTAFNLLGGGGES</sequence>
<gene>
    <name evidence="1" type="ORF">BOW52_00905</name>
</gene>
<keyword evidence="2" id="KW-1185">Reference proteome</keyword>
<dbReference type="EMBL" id="MPRK01000006">
    <property type="protein sequence ID" value="OOZ42956.1"/>
    <property type="molecule type" value="Genomic_DNA"/>
</dbReference>
<reference evidence="1 2" key="1">
    <citation type="submission" date="2016-11" db="EMBL/GenBank/DDBJ databases">
        <title>Mixed transmission modes and dynamic genome evolution in an obligate animal-bacterial symbiosis.</title>
        <authorList>
            <person name="Russell S.L."/>
            <person name="Corbett-Detig R.B."/>
            <person name="Cavanaugh C.M."/>
        </authorList>
    </citation>
    <scope>NUCLEOTIDE SEQUENCE [LARGE SCALE GENOMIC DNA]</scope>
    <source>
        <strain evidence="1">Sp-SM6</strain>
    </source>
</reference>
<evidence type="ECO:0000313" key="1">
    <source>
        <dbReference type="EMBL" id="OOZ42956.1"/>
    </source>
</evidence>
<evidence type="ECO:0000313" key="2">
    <source>
        <dbReference type="Proteomes" id="UP000190198"/>
    </source>
</evidence>
<dbReference type="PIRSF" id="PIRSF006821">
    <property type="entry name" value="UCP006821"/>
    <property type="match status" value="1"/>
</dbReference>
<proteinExistence type="predicted"/>
<name>A0A1T2LDD1_9GAMM</name>
<organism evidence="1 2">
    <name type="scientific">Solemya elarraichensis gill symbiont</name>
    <dbReference type="NCBI Taxonomy" id="1918949"/>
    <lineage>
        <taxon>Bacteria</taxon>
        <taxon>Pseudomonadati</taxon>
        <taxon>Pseudomonadota</taxon>
        <taxon>Gammaproteobacteria</taxon>
        <taxon>sulfur-oxidizing symbionts</taxon>
    </lineage>
</organism>
<dbReference type="Pfam" id="PF09941">
    <property type="entry name" value="DUF2173"/>
    <property type="match status" value="1"/>
</dbReference>